<protein>
    <recommendedName>
        <fullName evidence="8">H/ACA ribonucleoprotein complex subunit 2</fullName>
    </recommendedName>
    <alternativeName>
        <fullName evidence="8">Nucleolar protein family A member 2</fullName>
    </alternativeName>
</protein>
<dbReference type="PROSITE" id="PS01082">
    <property type="entry name" value="RIBOSOMAL_L7AE"/>
    <property type="match status" value="1"/>
</dbReference>
<dbReference type="AlphaFoldDB" id="A0A9P5SR72"/>
<dbReference type="Pfam" id="PF01248">
    <property type="entry name" value="Ribosomal_L7Ae"/>
    <property type="match status" value="1"/>
</dbReference>
<dbReference type="FunFam" id="3.30.1330.30:FF:000015">
    <property type="entry name" value="H/ACA ribonucleoprotein complex subunit NHP2"/>
    <property type="match status" value="1"/>
</dbReference>
<keyword evidence="4" id="KW-0698">rRNA processing</keyword>
<reference evidence="11" key="1">
    <citation type="journal article" date="2020" name="Fungal Divers.">
        <title>Resolving the Mortierellaceae phylogeny through synthesis of multi-gene phylogenetics and phylogenomics.</title>
        <authorList>
            <person name="Vandepol N."/>
            <person name="Liber J."/>
            <person name="Desiro A."/>
            <person name="Na H."/>
            <person name="Kennedy M."/>
            <person name="Barry K."/>
            <person name="Grigoriev I.V."/>
            <person name="Miller A.N."/>
            <person name="O'Donnell K."/>
            <person name="Stajich J.E."/>
            <person name="Bonito G."/>
        </authorList>
    </citation>
    <scope>NUCLEOTIDE SEQUENCE</scope>
    <source>
        <strain evidence="11">NVP1</strain>
    </source>
</reference>
<evidence type="ECO:0000313" key="11">
    <source>
        <dbReference type="EMBL" id="KAF9334753.1"/>
    </source>
</evidence>
<evidence type="ECO:0000256" key="7">
    <source>
        <dbReference type="ARBA" id="ARBA00023274"/>
    </source>
</evidence>
<feature type="compositionally biased region" description="Basic and acidic residues" evidence="9">
    <location>
        <begin position="1"/>
        <end position="17"/>
    </location>
</feature>
<dbReference type="PANTHER" id="PTHR23105">
    <property type="entry name" value="RIBOSOMAL PROTEIN L7AE FAMILY MEMBER"/>
    <property type="match status" value="1"/>
</dbReference>
<evidence type="ECO:0000259" key="10">
    <source>
        <dbReference type="Pfam" id="PF01248"/>
    </source>
</evidence>
<dbReference type="EMBL" id="JAAAUY010000131">
    <property type="protein sequence ID" value="KAF9334753.1"/>
    <property type="molecule type" value="Genomic_DNA"/>
</dbReference>
<dbReference type="InterPro" id="IPR018492">
    <property type="entry name" value="Ribosomal_eL8/Nhp2"/>
</dbReference>
<gene>
    <name evidence="11" type="primary">NHP2_1</name>
    <name evidence="11" type="ORF">BG006_001560</name>
</gene>
<evidence type="ECO:0000256" key="1">
    <source>
        <dbReference type="ARBA" id="ARBA00004604"/>
    </source>
</evidence>
<evidence type="ECO:0000256" key="6">
    <source>
        <dbReference type="ARBA" id="ARBA00023242"/>
    </source>
</evidence>
<dbReference type="Gene3D" id="3.30.1330.30">
    <property type="match status" value="1"/>
</dbReference>
<organism evidence="11 12">
    <name type="scientific">Podila minutissima</name>
    <dbReference type="NCBI Taxonomy" id="64525"/>
    <lineage>
        <taxon>Eukaryota</taxon>
        <taxon>Fungi</taxon>
        <taxon>Fungi incertae sedis</taxon>
        <taxon>Mucoromycota</taxon>
        <taxon>Mortierellomycotina</taxon>
        <taxon>Mortierellomycetes</taxon>
        <taxon>Mortierellales</taxon>
        <taxon>Mortierellaceae</taxon>
        <taxon>Podila</taxon>
    </lineage>
</organism>
<evidence type="ECO:0000256" key="9">
    <source>
        <dbReference type="SAM" id="MobiDB-lite"/>
    </source>
</evidence>
<evidence type="ECO:0000256" key="4">
    <source>
        <dbReference type="ARBA" id="ARBA00022552"/>
    </source>
</evidence>
<keyword evidence="3" id="KW-0690">Ribosome biogenesis</keyword>
<keyword evidence="12" id="KW-1185">Reference proteome</keyword>
<keyword evidence="6 8" id="KW-0539">Nucleus</keyword>
<comment type="caution">
    <text evidence="11">The sequence shown here is derived from an EMBL/GenBank/DDBJ whole genome shotgun (WGS) entry which is preliminary data.</text>
</comment>
<dbReference type="InterPro" id="IPR002415">
    <property type="entry name" value="H/ACA_rnp_Nhp2-like"/>
</dbReference>
<dbReference type="InterPro" id="IPR004037">
    <property type="entry name" value="Ribosomal_eL8-like_CS"/>
</dbReference>
<evidence type="ECO:0000256" key="2">
    <source>
        <dbReference type="ARBA" id="ARBA00007337"/>
    </source>
</evidence>
<feature type="region of interest" description="Disordered" evidence="9">
    <location>
        <begin position="1"/>
        <end position="21"/>
    </location>
</feature>
<dbReference type="InterPro" id="IPR050257">
    <property type="entry name" value="eL8/uL1-like"/>
</dbReference>
<dbReference type="Proteomes" id="UP000696485">
    <property type="component" value="Unassembled WGS sequence"/>
</dbReference>
<dbReference type="InterPro" id="IPR029064">
    <property type="entry name" value="Ribosomal_eL30-like_sf"/>
</dbReference>
<keyword evidence="5 8" id="KW-0694">RNA-binding</keyword>
<evidence type="ECO:0000256" key="3">
    <source>
        <dbReference type="ARBA" id="ARBA00022517"/>
    </source>
</evidence>
<sequence length="172" mass="18746">MAKERKEKKEKKAEKAQKVVAADSDMEVDAPAKIVDVSPIAAPMAADKLTKKLLKTVKKAAKAKHVKRGVKEVVKGLRKGEKGLVLIAGDISPIDVISHVPVLCEENDVPYVFLPSKEDLGTAGSTKRPTSCVMVVLGGKKKDMDGAKDYKELYDECFSKVKEMDEAITYSN</sequence>
<comment type="similarity">
    <text evidence="2 8">Belongs to the eukaryotic ribosomal protein eL8 family.</text>
</comment>
<dbReference type="PRINTS" id="PR00881">
    <property type="entry name" value="L7ARS6FAMILY"/>
</dbReference>
<comment type="function">
    <text evidence="8">Required for ribosome biogenesis. Part of a complex which catalyzes pseudouridylation of rRNA. This involves the isomerization of uridine such that the ribose is subsequently attached to C5, instead of the normal N1. Pseudouridine ('psi') residues may serve to stabilize the conformation of rRNAs.</text>
</comment>
<name>A0A9P5SR72_9FUNG</name>
<dbReference type="InterPro" id="IPR004038">
    <property type="entry name" value="Ribosomal_eL8/eL30/eS12/Gad45"/>
</dbReference>
<feature type="domain" description="Ribosomal protein eL8/eL30/eS12/Gadd45" evidence="10">
    <location>
        <begin position="52"/>
        <end position="144"/>
    </location>
</feature>
<evidence type="ECO:0000256" key="5">
    <source>
        <dbReference type="ARBA" id="ARBA00022884"/>
    </source>
</evidence>
<proteinExistence type="inferred from homology"/>
<comment type="function">
    <text evidence="8">Common component of the spliceosome and rRNA processing machinery.</text>
</comment>
<evidence type="ECO:0000313" key="12">
    <source>
        <dbReference type="Proteomes" id="UP000696485"/>
    </source>
</evidence>
<dbReference type="PRINTS" id="PR00883">
    <property type="entry name" value="NUCLEARHMG"/>
</dbReference>
<accession>A0A9P5SR72</accession>
<comment type="subcellular location">
    <subcellularLocation>
        <location evidence="1 8">Nucleus</location>
        <location evidence="1 8">Nucleolus</location>
    </subcellularLocation>
</comment>
<dbReference type="GO" id="GO:0031429">
    <property type="term" value="C:box H/ACA snoRNP complex"/>
    <property type="evidence" value="ECO:0007669"/>
    <property type="project" value="UniProtKB-UniRule"/>
</dbReference>
<dbReference type="GO" id="GO:0031120">
    <property type="term" value="P:snRNA pseudouridine synthesis"/>
    <property type="evidence" value="ECO:0007669"/>
    <property type="project" value="UniProtKB-UniRule"/>
</dbReference>
<dbReference type="GO" id="GO:0031118">
    <property type="term" value="P:rRNA pseudouridine synthesis"/>
    <property type="evidence" value="ECO:0007669"/>
    <property type="project" value="UniProtKB-ARBA"/>
</dbReference>
<dbReference type="GO" id="GO:0000398">
    <property type="term" value="P:mRNA splicing, via spliceosome"/>
    <property type="evidence" value="ECO:0007669"/>
    <property type="project" value="UniProtKB-UniRule"/>
</dbReference>
<evidence type="ECO:0000256" key="8">
    <source>
        <dbReference type="RuleBase" id="RU366039"/>
    </source>
</evidence>
<dbReference type="SUPFAM" id="SSF55315">
    <property type="entry name" value="L30e-like"/>
    <property type="match status" value="1"/>
</dbReference>
<keyword evidence="7 8" id="KW-0687">Ribonucleoprotein</keyword>
<dbReference type="GO" id="GO:0034513">
    <property type="term" value="F:box H/ACA snoRNA binding"/>
    <property type="evidence" value="ECO:0007669"/>
    <property type="project" value="UniProtKB-ARBA"/>
</dbReference>